<accession>A0A1Q9BTV9</accession>
<feature type="compositionally biased region" description="Basic residues" evidence="1">
    <location>
        <begin position="1"/>
        <end position="33"/>
    </location>
</feature>
<dbReference type="EMBL" id="LSRX01004240">
    <property type="protein sequence ID" value="OLP74117.1"/>
    <property type="molecule type" value="Genomic_DNA"/>
</dbReference>
<evidence type="ECO:0000313" key="2">
    <source>
        <dbReference type="EMBL" id="OLP74117.1"/>
    </source>
</evidence>
<name>A0A1Q9BTV9_SYMMI</name>
<evidence type="ECO:0000256" key="1">
    <source>
        <dbReference type="SAM" id="MobiDB-lite"/>
    </source>
</evidence>
<keyword evidence="3" id="KW-1185">Reference proteome</keyword>
<comment type="caution">
    <text evidence="2">The sequence shown here is derived from an EMBL/GenBank/DDBJ whole genome shotgun (WGS) entry which is preliminary data.</text>
</comment>
<proteinExistence type="predicted"/>
<protein>
    <submittedName>
        <fullName evidence="2">Uncharacterized protein</fullName>
    </submittedName>
</protein>
<feature type="non-terminal residue" evidence="2">
    <location>
        <position position="47"/>
    </location>
</feature>
<dbReference type="Proteomes" id="UP000186817">
    <property type="component" value="Unassembled WGS sequence"/>
</dbReference>
<gene>
    <name evidence="2" type="ORF">AK812_SmicGene46438</name>
</gene>
<feature type="region of interest" description="Disordered" evidence="1">
    <location>
        <begin position="1"/>
        <end position="47"/>
    </location>
</feature>
<organism evidence="2 3">
    <name type="scientific">Symbiodinium microadriaticum</name>
    <name type="common">Dinoflagellate</name>
    <name type="synonym">Zooxanthella microadriatica</name>
    <dbReference type="NCBI Taxonomy" id="2951"/>
    <lineage>
        <taxon>Eukaryota</taxon>
        <taxon>Sar</taxon>
        <taxon>Alveolata</taxon>
        <taxon>Dinophyceae</taxon>
        <taxon>Suessiales</taxon>
        <taxon>Symbiodiniaceae</taxon>
        <taxon>Symbiodinium</taxon>
    </lineage>
</organism>
<dbReference type="AlphaFoldDB" id="A0A1Q9BTV9"/>
<feature type="non-terminal residue" evidence="2">
    <location>
        <position position="1"/>
    </location>
</feature>
<evidence type="ECO:0000313" key="3">
    <source>
        <dbReference type="Proteomes" id="UP000186817"/>
    </source>
</evidence>
<reference evidence="2 3" key="1">
    <citation type="submission" date="2016-02" db="EMBL/GenBank/DDBJ databases">
        <title>Genome analysis of coral dinoflagellate symbionts highlights evolutionary adaptations to a symbiotic lifestyle.</title>
        <authorList>
            <person name="Aranda M."/>
            <person name="Li Y."/>
            <person name="Liew Y.J."/>
            <person name="Baumgarten S."/>
            <person name="Simakov O."/>
            <person name="Wilson M."/>
            <person name="Piel J."/>
            <person name="Ashoor H."/>
            <person name="Bougouffa S."/>
            <person name="Bajic V.B."/>
            <person name="Ryu T."/>
            <person name="Ravasi T."/>
            <person name="Bayer T."/>
            <person name="Micklem G."/>
            <person name="Kim H."/>
            <person name="Bhak J."/>
            <person name="Lajeunesse T.C."/>
            <person name="Voolstra C.R."/>
        </authorList>
    </citation>
    <scope>NUCLEOTIDE SEQUENCE [LARGE SCALE GENOMIC DNA]</scope>
    <source>
        <strain evidence="2 3">CCMP2467</strain>
    </source>
</reference>
<sequence>RSHLSQQRHGRLRGRRRGKTKQPHLPRKPRHPWRLPWPNRRGRCQQA</sequence>